<evidence type="ECO:0000313" key="3">
    <source>
        <dbReference type="Proteomes" id="UP000215596"/>
    </source>
</evidence>
<name>A0A268ELG2_9BACL</name>
<gene>
    <name evidence="2" type="ORF">CHH67_19170</name>
</gene>
<evidence type="ECO:0000313" key="2">
    <source>
        <dbReference type="EMBL" id="PAD73956.1"/>
    </source>
</evidence>
<protein>
    <submittedName>
        <fullName evidence="2">Uncharacterized protein</fullName>
    </submittedName>
</protein>
<feature type="coiled-coil region" evidence="1">
    <location>
        <begin position="53"/>
        <end position="80"/>
    </location>
</feature>
<sequence length="133" mass="15720">MEDDKIIILDTIRIDRNKPRKCTCQGQRKFTVDTVNREITCGCGRPVDPFEAMADLAAHYERINRQHEAMNKQRKEWIRQKPHSVLFKQLEQSYRRGAMLPFCPRCGDVFDFTELTRFGSADFYTKMKGRDKQ</sequence>
<dbReference type="AlphaFoldDB" id="A0A268ELG2"/>
<evidence type="ECO:0000256" key="1">
    <source>
        <dbReference type="SAM" id="Coils"/>
    </source>
</evidence>
<dbReference type="Proteomes" id="UP000215596">
    <property type="component" value="Unassembled WGS sequence"/>
</dbReference>
<reference evidence="2 3" key="1">
    <citation type="submission" date="2017-07" db="EMBL/GenBank/DDBJ databases">
        <title>Isolation and whole genome analysis of endospore-forming bacteria from heroin.</title>
        <authorList>
            <person name="Kalinowski J."/>
            <person name="Ahrens B."/>
            <person name="Al-Dilaimi A."/>
            <person name="Winkler A."/>
            <person name="Wibberg D."/>
            <person name="Schleenbecker U."/>
            <person name="Ruckert C."/>
            <person name="Wolfel R."/>
            <person name="Grass G."/>
        </authorList>
    </citation>
    <scope>NUCLEOTIDE SEQUENCE [LARGE SCALE GENOMIC DNA]</scope>
    <source>
        <strain evidence="2 3">7537-G1</strain>
    </source>
</reference>
<comment type="caution">
    <text evidence="2">The sequence shown here is derived from an EMBL/GenBank/DDBJ whole genome shotgun (WGS) entry which is preliminary data.</text>
</comment>
<dbReference type="OrthoDB" id="2084710at2"/>
<accession>A0A268ELG2</accession>
<dbReference type="EMBL" id="NPBY01000061">
    <property type="protein sequence ID" value="PAD73956.1"/>
    <property type="molecule type" value="Genomic_DNA"/>
</dbReference>
<organism evidence="2 3">
    <name type="scientific">Paenibacillus campinasensis</name>
    <dbReference type="NCBI Taxonomy" id="66347"/>
    <lineage>
        <taxon>Bacteria</taxon>
        <taxon>Bacillati</taxon>
        <taxon>Bacillota</taxon>
        <taxon>Bacilli</taxon>
        <taxon>Bacillales</taxon>
        <taxon>Paenibacillaceae</taxon>
        <taxon>Paenibacillus</taxon>
    </lineage>
</organism>
<keyword evidence="1" id="KW-0175">Coiled coil</keyword>
<dbReference type="RefSeq" id="WP_095266901.1">
    <property type="nucleotide sequence ID" value="NZ_NPBY01000061.1"/>
</dbReference>
<proteinExistence type="predicted"/>